<gene>
    <name evidence="1" type="ORF">Anas_13761</name>
</gene>
<comment type="caution">
    <text evidence="1">The sequence shown here is derived from an EMBL/GenBank/DDBJ whole genome shotgun (WGS) entry which is preliminary data.</text>
</comment>
<sequence>MDLINETEIKDECLEYIDNDGSGTQSLDQVLRYNELQEKNYIDVKREIEVKNEPLDIVKANDDPLNIEEDDSINGEFVEPSSELNENQVRNKEYYRLEYLNCLIPILFSQFPSNECILIVAVIH</sequence>
<reference evidence="1 2" key="1">
    <citation type="journal article" date="2019" name="PLoS Biol.">
        <title>Sex chromosomes control vertical transmission of feminizing Wolbachia symbionts in an isopod.</title>
        <authorList>
            <person name="Becking T."/>
            <person name="Chebbi M.A."/>
            <person name="Giraud I."/>
            <person name="Moumen B."/>
            <person name="Laverre T."/>
            <person name="Caubet Y."/>
            <person name="Peccoud J."/>
            <person name="Gilbert C."/>
            <person name="Cordaux R."/>
        </authorList>
    </citation>
    <scope>NUCLEOTIDE SEQUENCE [LARGE SCALE GENOMIC DNA]</scope>
    <source>
        <strain evidence="1">ANa2</strain>
        <tissue evidence="1">Whole body excluding digestive tract and cuticle</tissue>
    </source>
</reference>
<evidence type="ECO:0000313" key="1">
    <source>
        <dbReference type="EMBL" id="KAB7502819.1"/>
    </source>
</evidence>
<dbReference type="AlphaFoldDB" id="A0A5N5T9G3"/>
<name>A0A5N5T9G3_9CRUS</name>
<dbReference type="Proteomes" id="UP000326759">
    <property type="component" value="Unassembled WGS sequence"/>
</dbReference>
<dbReference type="EMBL" id="SEYY01006651">
    <property type="protein sequence ID" value="KAB7502819.1"/>
    <property type="molecule type" value="Genomic_DNA"/>
</dbReference>
<protein>
    <submittedName>
        <fullName evidence="1">Uncharacterized protein</fullName>
    </submittedName>
</protein>
<evidence type="ECO:0000313" key="2">
    <source>
        <dbReference type="Proteomes" id="UP000326759"/>
    </source>
</evidence>
<proteinExistence type="predicted"/>
<keyword evidence="2" id="KW-1185">Reference proteome</keyword>
<organism evidence="1 2">
    <name type="scientific">Armadillidium nasatum</name>
    <dbReference type="NCBI Taxonomy" id="96803"/>
    <lineage>
        <taxon>Eukaryota</taxon>
        <taxon>Metazoa</taxon>
        <taxon>Ecdysozoa</taxon>
        <taxon>Arthropoda</taxon>
        <taxon>Crustacea</taxon>
        <taxon>Multicrustacea</taxon>
        <taxon>Malacostraca</taxon>
        <taxon>Eumalacostraca</taxon>
        <taxon>Peracarida</taxon>
        <taxon>Isopoda</taxon>
        <taxon>Oniscidea</taxon>
        <taxon>Crinocheta</taxon>
        <taxon>Armadillidiidae</taxon>
        <taxon>Armadillidium</taxon>
    </lineage>
</organism>
<accession>A0A5N5T9G3</accession>